<keyword evidence="2" id="KW-1185">Reference proteome</keyword>
<protein>
    <submittedName>
        <fullName evidence="1">Uncharacterized protein</fullName>
    </submittedName>
</protein>
<dbReference type="Proteomes" id="UP000775213">
    <property type="component" value="Unassembled WGS sequence"/>
</dbReference>
<organism evidence="1 2">
    <name type="scientific">Dendrobium chrysotoxum</name>
    <name type="common">Orchid</name>
    <dbReference type="NCBI Taxonomy" id="161865"/>
    <lineage>
        <taxon>Eukaryota</taxon>
        <taxon>Viridiplantae</taxon>
        <taxon>Streptophyta</taxon>
        <taxon>Embryophyta</taxon>
        <taxon>Tracheophyta</taxon>
        <taxon>Spermatophyta</taxon>
        <taxon>Magnoliopsida</taxon>
        <taxon>Liliopsida</taxon>
        <taxon>Asparagales</taxon>
        <taxon>Orchidaceae</taxon>
        <taxon>Epidendroideae</taxon>
        <taxon>Malaxideae</taxon>
        <taxon>Dendrobiinae</taxon>
        <taxon>Dendrobium</taxon>
    </lineage>
</organism>
<name>A0AAV7HI47_DENCH</name>
<evidence type="ECO:0000313" key="1">
    <source>
        <dbReference type="EMBL" id="KAH0467120.1"/>
    </source>
</evidence>
<reference evidence="1 2" key="1">
    <citation type="journal article" date="2021" name="Hortic Res">
        <title>Chromosome-scale assembly of the Dendrobium chrysotoxum genome enhances the understanding of orchid evolution.</title>
        <authorList>
            <person name="Zhang Y."/>
            <person name="Zhang G.Q."/>
            <person name="Zhang D."/>
            <person name="Liu X.D."/>
            <person name="Xu X.Y."/>
            <person name="Sun W.H."/>
            <person name="Yu X."/>
            <person name="Zhu X."/>
            <person name="Wang Z.W."/>
            <person name="Zhao X."/>
            <person name="Zhong W.Y."/>
            <person name="Chen H."/>
            <person name="Yin W.L."/>
            <person name="Huang T."/>
            <person name="Niu S.C."/>
            <person name="Liu Z.J."/>
        </authorList>
    </citation>
    <scope>NUCLEOTIDE SEQUENCE [LARGE SCALE GENOMIC DNA]</scope>
    <source>
        <strain evidence="1">Lindl</strain>
    </source>
</reference>
<comment type="caution">
    <text evidence="1">The sequence shown here is derived from an EMBL/GenBank/DDBJ whole genome shotgun (WGS) entry which is preliminary data.</text>
</comment>
<accession>A0AAV7HI47</accession>
<evidence type="ECO:0000313" key="2">
    <source>
        <dbReference type="Proteomes" id="UP000775213"/>
    </source>
</evidence>
<dbReference type="EMBL" id="JAGFBR010000005">
    <property type="protein sequence ID" value="KAH0467120.1"/>
    <property type="molecule type" value="Genomic_DNA"/>
</dbReference>
<proteinExistence type="predicted"/>
<sequence>MPHPVPIAPIQLLEPKATAGIIPGQCLDGGHVYQTVIVPGGTLVSIENDPKSFHMEGTTRDVGSQTGGPTTAGLGLALNGPNGSTGLTWSTRLTQGLGMGLTGLIGYLESSEVYWLAKLSLKYPRKGLFFSAPVASIAIVCPIRHDDVGGNVGDNFASPSLHLTAAPGSRSCYAATLADLQQGLRCMGSTDLDKTYFAVINS</sequence>
<gene>
    <name evidence="1" type="ORF">IEQ34_004358</name>
</gene>
<dbReference type="AlphaFoldDB" id="A0AAV7HI47"/>